<dbReference type="Gene3D" id="3.40.50.1820">
    <property type="entry name" value="alpha/beta hydrolase"/>
    <property type="match status" value="1"/>
</dbReference>
<dbReference type="GO" id="GO:0004806">
    <property type="term" value="F:triacylglycerol lipase activity"/>
    <property type="evidence" value="ECO:0007669"/>
    <property type="project" value="TreeGrafter"/>
</dbReference>
<accession>A0A7W7TZA1</accession>
<dbReference type="Pfam" id="PF00561">
    <property type="entry name" value="Abhydrolase_1"/>
    <property type="match status" value="1"/>
</dbReference>
<dbReference type="SUPFAM" id="SSF53474">
    <property type="entry name" value="alpha/beta-Hydrolases"/>
    <property type="match status" value="1"/>
</dbReference>
<dbReference type="PANTHER" id="PTHR43433">
    <property type="entry name" value="HYDROLASE, ALPHA/BETA FOLD FAMILY PROTEIN"/>
    <property type="match status" value="1"/>
</dbReference>
<dbReference type="EMBL" id="JACHJY010000004">
    <property type="protein sequence ID" value="MBB4982132.1"/>
    <property type="molecule type" value="Genomic_DNA"/>
</dbReference>
<protein>
    <submittedName>
        <fullName evidence="2">Pimeloyl-ACP methyl ester carboxylesterase</fullName>
    </submittedName>
</protein>
<keyword evidence="3" id="KW-1185">Reference proteome</keyword>
<organism evidence="2 3">
    <name type="scientific">Streptomyces nymphaeiformis</name>
    <dbReference type="NCBI Taxonomy" id="2663842"/>
    <lineage>
        <taxon>Bacteria</taxon>
        <taxon>Bacillati</taxon>
        <taxon>Actinomycetota</taxon>
        <taxon>Actinomycetes</taxon>
        <taxon>Kitasatosporales</taxon>
        <taxon>Streptomycetaceae</taxon>
        <taxon>Streptomyces</taxon>
    </lineage>
</organism>
<sequence length="293" mass="31460">MTGTTTTATTTATAIDGTLDVPGAVLHYQVRGAGPTLLISQSGEGDADRSTDLVRRLTDSYRVITYDRRGLSRSRLDAPERGATLVEHADDVHRLLTALTDTPALMLGCSLGAVIGLHTAVRHPGLIRMLVAHEPVAPRLLPARERAHHERELTALQELYRRDGLSVALPEIARTLGIDPARTDAEPGLTPQPLNALRVANFDHFIRHDFTAIVHDTLDPAALDPAALAHSGTRIVPAVGRTTPRTVFDHLCAVSLAELVGEELVEFPGGHNGNTSHPEAYATRLRQALAEAS</sequence>
<evidence type="ECO:0000259" key="1">
    <source>
        <dbReference type="Pfam" id="PF00561"/>
    </source>
</evidence>
<dbReference type="Proteomes" id="UP000582643">
    <property type="component" value="Unassembled WGS sequence"/>
</dbReference>
<reference evidence="2 3" key="1">
    <citation type="submission" date="2020-08" db="EMBL/GenBank/DDBJ databases">
        <title>Genomic Encyclopedia of Type Strains, Phase III (KMG-III): the genomes of soil and plant-associated and newly described type strains.</title>
        <authorList>
            <person name="Whitman W."/>
        </authorList>
    </citation>
    <scope>NUCLEOTIDE SEQUENCE [LARGE SCALE GENOMIC DNA]</scope>
    <source>
        <strain evidence="2 3">SFB5A</strain>
    </source>
</reference>
<dbReference type="AlphaFoldDB" id="A0A7W7TZA1"/>
<evidence type="ECO:0000313" key="2">
    <source>
        <dbReference type="EMBL" id="MBB4982132.1"/>
    </source>
</evidence>
<comment type="caution">
    <text evidence="2">The sequence shown here is derived from an EMBL/GenBank/DDBJ whole genome shotgun (WGS) entry which is preliminary data.</text>
</comment>
<dbReference type="RefSeq" id="WP_184931054.1">
    <property type="nucleotide sequence ID" value="NZ_JACHJY010000004.1"/>
</dbReference>
<dbReference type="GO" id="GO:0046503">
    <property type="term" value="P:glycerolipid catabolic process"/>
    <property type="evidence" value="ECO:0007669"/>
    <property type="project" value="TreeGrafter"/>
</dbReference>
<name>A0A7W7TZA1_9ACTN</name>
<dbReference type="InterPro" id="IPR000073">
    <property type="entry name" value="AB_hydrolase_1"/>
</dbReference>
<dbReference type="InterPro" id="IPR029058">
    <property type="entry name" value="AB_hydrolase_fold"/>
</dbReference>
<gene>
    <name evidence="2" type="ORF">GGE06_003042</name>
</gene>
<dbReference type="InterPro" id="IPR050471">
    <property type="entry name" value="AB_hydrolase"/>
</dbReference>
<feature type="domain" description="AB hydrolase-1" evidence="1">
    <location>
        <begin position="44"/>
        <end position="137"/>
    </location>
</feature>
<proteinExistence type="predicted"/>
<evidence type="ECO:0000313" key="3">
    <source>
        <dbReference type="Proteomes" id="UP000582643"/>
    </source>
</evidence>
<dbReference type="PANTHER" id="PTHR43433:SF5">
    <property type="entry name" value="AB HYDROLASE-1 DOMAIN-CONTAINING PROTEIN"/>
    <property type="match status" value="1"/>
</dbReference>